<gene>
    <name evidence="2" type="ORF">V0U79_06950</name>
</gene>
<feature type="signal peptide" evidence="1">
    <location>
        <begin position="1"/>
        <end position="19"/>
    </location>
</feature>
<organism evidence="2 3">
    <name type="scientific">Hyphobacterium lacteum</name>
    <dbReference type="NCBI Taxonomy" id="3116575"/>
    <lineage>
        <taxon>Bacteria</taxon>
        <taxon>Pseudomonadati</taxon>
        <taxon>Pseudomonadota</taxon>
        <taxon>Alphaproteobacteria</taxon>
        <taxon>Maricaulales</taxon>
        <taxon>Maricaulaceae</taxon>
        <taxon>Hyphobacterium</taxon>
    </lineage>
</organism>
<sequence>MRFAAGAIAALIISAAAVAQNPVQMSVLPSARAGGLNEPITFLATIANGDDIDYDCQVLYGGFFPGAQGGRALYYPWDETNITGPANGVVSIPAGGHQDYIVEITVPNAYFGPLYSAIQCDGPGGERLNIPRLTNVNDFSVNISNSNQPDIITIGATPSGDGVARILEGGPRIALMTLAAINIGDTTNGIIAEPRISNFDILNDNYNITVCEIDASAICIGEEARRLTLDSWENGEVRLFAVRVPVPAELGIPFFPDILRLGLDFVPAGAAALKQPGIEAPQAEWEVRVGGFYNALVAHGSGGDTPDPVQECHVNPGGDVGDILSRNRGVFISSLPDNGNGILYGGIMLADDQADERDRDFVPLFGIVDPSSSSVAMTAHGTGTGNTQVTDAIINMTLTGFGTLNGGIQLTWEGETGQSNDFGSSGQIRCAPAPFGGAIDGSIPVAGSFGNIMINEYSGDDIIEGGVIDFVDGDMTIGEQNFGPVTYFTDENDTAAQIGAASVSQPVYTFGAPQLGFHGFMLGGSWGETNEAAGNDADCLFLVTSGLPDPSAGEGATMDAGVYRLARIDDGTGEPIAIPAPACRF</sequence>
<accession>A0ABU7LQA7</accession>
<keyword evidence="1" id="KW-0732">Signal</keyword>
<comment type="caution">
    <text evidence="2">The sequence shown here is derived from an EMBL/GenBank/DDBJ whole genome shotgun (WGS) entry which is preliminary data.</text>
</comment>
<dbReference type="RefSeq" id="WP_330198758.1">
    <property type="nucleotide sequence ID" value="NZ_JAZDRP010000003.1"/>
</dbReference>
<reference evidence="2 3" key="1">
    <citation type="submission" date="2024-01" db="EMBL/GenBank/DDBJ databases">
        <title>Hyphobacterium bacterium isolated from marine sediment.</title>
        <authorList>
            <person name="Zhao S."/>
        </authorList>
    </citation>
    <scope>NUCLEOTIDE SEQUENCE [LARGE SCALE GENOMIC DNA]</scope>
    <source>
        <strain evidence="3">HN65</strain>
    </source>
</reference>
<keyword evidence="3" id="KW-1185">Reference proteome</keyword>
<protein>
    <submittedName>
        <fullName evidence="2">Uncharacterized protein</fullName>
    </submittedName>
</protein>
<evidence type="ECO:0000313" key="2">
    <source>
        <dbReference type="EMBL" id="MEE2526099.1"/>
    </source>
</evidence>
<dbReference type="Proteomes" id="UP001354971">
    <property type="component" value="Unassembled WGS sequence"/>
</dbReference>
<evidence type="ECO:0000256" key="1">
    <source>
        <dbReference type="SAM" id="SignalP"/>
    </source>
</evidence>
<dbReference type="EMBL" id="JAZDRP010000003">
    <property type="protein sequence ID" value="MEE2526099.1"/>
    <property type="molecule type" value="Genomic_DNA"/>
</dbReference>
<evidence type="ECO:0000313" key="3">
    <source>
        <dbReference type="Proteomes" id="UP001354971"/>
    </source>
</evidence>
<name>A0ABU7LQA7_9PROT</name>
<proteinExistence type="predicted"/>
<feature type="chain" id="PRO_5045373154" evidence="1">
    <location>
        <begin position="20"/>
        <end position="585"/>
    </location>
</feature>